<name>A0A1Y2FBT2_PROLT</name>
<organism evidence="1 2">
    <name type="scientific">Protomyces lactucae-debilis</name>
    <dbReference type="NCBI Taxonomy" id="2754530"/>
    <lineage>
        <taxon>Eukaryota</taxon>
        <taxon>Fungi</taxon>
        <taxon>Dikarya</taxon>
        <taxon>Ascomycota</taxon>
        <taxon>Taphrinomycotina</taxon>
        <taxon>Taphrinomycetes</taxon>
        <taxon>Taphrinales</taxon>
        <taxon>Protomycetaceae</taxon>
        <taxon>Protomyces</taxon>
    </lineage>
</organism>
<gene>
    <name evidence="1" type="ORF">BCR37DRAFT_380189</name>
</gene>
<evidence type="ECO:0000313" key="1">
    <source>
        <dbReference type="EMBL" id="ORY81379.1"/>
    </source>
</evidence>
<dbReference type="RefSeq" id="XP_040724755.1">
    <property type="nucleotide sequence ID" value="XM_040869442.1"/>
</dbReference>
<sequence length="79" mass="8856">MHLALALRSDGRTRTYGKGFEAQYHRTRRLQDSCCGNSKLGELRDSAGFEVGSRGCLLMSTDSWMRPWIRGSKSCSGVR</sequence>
<accession>A0A1Y2FBT2</accession>
<dbReference type="EMBL" id="MCFI01000011">
    <property type="protein sequence ID" value="ORY81379.1"/>
    <property type="molecule type" value="Genomic_DNA"/>
</dbReference>
<proteinExistence type="predicted"/>
<protein>
    <submittedName>
        <fullName evidence="1">Uncharacterized protein</fullName>
    </submittedName>
</protein>
<dbReference type="Proteomes" id="UP000193685">
    <property type="component" value="Unassembled WGS sequence"/>
</dbReference>
<keyword evidence="2" id="KW-1185">Reference proteome</keyword>
<evidence type="ECO:0000313" key="2">
    <source>
        <dbReference type="Proteomes" id="UP000193685"/>
    </source>
</evidence>
<dbReference type="AlphaFoldDB" id="A0A1Y2FBT2"/>
<comment type="caution">
    <text evidence="1">The sequence shown here is derived from an EMBL/GenBank/DDBJ whole genome shotgun (WGS) entry which is preliminary data.</text>
</comment>
<dbReference type="GeneID" id="63786041"/>
<reference evidence="1 2" key="1">
    <citation type="submission" date="2016-07" db="EMBL/GenBank/DDBJ databases">
        <title>Pervasive Adenine N6-methylation of Active Genes in Fungi.</title>
        <authorList>
            <consortium name="DOE Joint Genome Institute"/>
            <person name="Mondo S.J."/>
            <person name="Dannebaum R.O."/>
            <person name="Kuo R.C."/>
            <person name="Labutti K."/>
            <person name="Haridas S."/>
            <person name="Kuo A."/>
            <person name="Salamov A."/>
            <person name="Ahrendt S.R."/>
            <person name="Lipzen A."/>
            <person name="Sullivan W."/>
            <person name="Andreopoulos W.B."/>
            <person name="Clum A."/>
            <person name="Lindquist E."/>
            <person name="Daum C."/>
            <person name="Ramamoorthy G.K."/>
            <person name="Gryganskyi A."/>
            <person name="Culley D."/>
            <person name="Magnuson J.K."/>
            <person name="James T.Y."/>
            <person name="O'Malley M.A."/>
            <person name="Stajich J.E."/>
            <person name="Spatafora J.W."/>
            <person name="Visel A."/>
            <person name="Grigoriev I.V."/>
        </authorList>
    </citation>
    <scope>NUCLEOTIDE SEQUENCE [LARGE SCALE GENOMIC DNA]</scope>
    <source>
        <strain evidence="1 2">12-1054</strain>
    </source>
</reference>